<evidence type="ECO:0000256" key="7">
    <source>
        <dbReference type="ARBA" id="ARBA00023242"/>
    </source>
</evidence>
<evidence type="ECO:0000256" key="3">
    <source>
        <dbReference type="ARBA" id="ARBA00011538"/>
    </source>
</evidence>
<dbReference type="FunFam" id="1.10.20.10:FF:000030">
    <property type="entry name" value="Transcription initiation factor TFIID subunit 6"/>
    <property type="match status" value="1"/>
</dbReference>
<dbReference type="GO" id="GO:0046695">
    <property type="term" value="C:SLIK (SAGA-like) complex"/>
    <property type="evidence" value="ECO:0007669"/>
    <property type="project" value="InterPro"/>
</dbReference>
<dbReference type="CDD" id="cd08050">
    <property type="entry name" value="TAF6C"/>
    <property type="match status" value="1"/>
</dbReference>
<accession>A0AAD9J184</accession>
<dbReference type="Pfam" id="PF02969">
    <property type="entry name" value="TAF"/>
    <property type="match status" value="1"/>
</dbReference>
<dbReference type="GO" id="GO:0051123">
    <property type="term" value="P:RNA polymerase II preinitiation complex assembly"/>
    <property type="evidence" value="ECO:0007669"/>
    <property type="project" value="TreeGrafter"/>
</dbReference>
<dbReference type="GO" id="GO:0003713">
    <property type="term" value="F:transcription coactivator activity"/>
    <property type="evidence" value="ECO:0007669"/>
    <property type="project" value="TreeGrafter"/>
</dbReference>
<evidence type="ECO:0000313" key="11">
    <source>
        <dbReference type="Proteomes" id="UP001208570"/>
    </source>
</evidence>
<evidence type="ECO:0000313" key="10">
    <source>
        <dbReference type="EMBL" id="KAK2144090.1"/>
    </source>
</evidence>
<dbReference type="FunFam" id="1.25.40.770:FF:000001">
    <property type="entry name" value="Transcription initiation factor TFIID subunit 6"/>
    <property type="match status" value="1"/>
</dbReference>
<dbReference type="Gene3D" id="1.10.20.10">
    <property type="entry name" value="Histone, subunit A"/>
    <property type="match status" value="1"/>
</dbReference>
<dbReference type="InterPro" id="IPR046344">
    <property type="entry name" value="TAF6_C_sf"/>
</dbReference>
<protein>
    <recommendedName>
        <fullName evidence="4">Histone H4</fullName>
    </recommendedName>
    <alternativeName>
        <fullName evidence="8">Transcription initiation factor TFIID subunit 6</fullName>
    </alternativeName>
</protein>
<comment type="similarity">
    <text evidence="2">Belongs to the TAF6 family.</text>
</comment>
<dbReference type="SUPFAM" id="SSF47113">
    <property type="entry name" value="Histone-fold"/>
    <property type="match status" value="1"/>
</dbReference>
<evidence type="ECO:0000259" key="9">
    <source>
        <dbReference type="SMART" id="SM00803"/>
    </source>
</evidence>
<keyword evidence="11" id="KW-1185">Reference proteome</keyword>
<sequence length="669" mass="72887">MAHTNTPDCNFNQATVISSLFHSTSGGLVVSRLASLTMAEKEKKEAKVTSHLQPESLKVIAESVGVASLPDEAASLLADDATYRLKLILQEAIKFQQHGKRKKLSRADFDHALRTQNVEPLYGFHAPEYIPFRHAQGGGRELHFMEEKEIELSDIVSSQLPKVPLDVALKAHWLSIEGVEPAIPENPPPVSKEVQKLESLDPTLNATINKPKPKPGIEHGRSKHKLRLQEKVKLKDISTHELSVEQQFYYKEITEACVGSDETRRTEALHSLANDPGLHQMLPRLSTFIAEGVKVNVVQNNLALLIYLMRMVKSLMDNSTLYLEKYLHELVPAILSCIVSKQLCMRQDVDNHWALRDFAAKLMAQLCKTFSTSTNNIQIRVTKIFGHALQNDKSPLATRYGAIVALGELGTEVVKTFLLPSIKAEVERMQFYLEGPIVNATDRNSAEHLKSAFLKVLPPALKVIKSTPDNLDEYKSEFGLLGPNLHAAVVKLRSTPTTTAVSVFPSGSTRPLLSLSQPRSTQFVLQSAGSTGRLGPTASSRIPLTPSSVSIQGSQQKYVIMPSQTRTSTLPSHVSVFPSNSGTSQNPTVVKVVASSGTSASGVPTPKIVVVTVPSSGNIQSKPVASSASTSSHDLGVKSVFGSSTVTVKVNPSVSITNVTQEDKDHSYS</sequence>
<proteinExistence type="inferred from homology"/>
<dbReference type="GO" id="GO:0000124">
    <property type="term" value="C:SAGA complex"/>
    <property type="evidence" value="ECO:0007669"/>
    <property type="project" value="InterPro"/>
</dbReference>
<dbReference type="InterPro" id="IPR011442">
    <property type="entry name" value="TAF6_C"/>
</dbReference>
<dbReference type="InterPro" id="IPR009072">
    <property type="entry name" value="Histone-fold"/>
</dbReference>
<dbReference type="Gene3D" id="1.25.40.770">
    <property type="entry name" value="TAF6, C-terminal HEAT repeat domain"/>
    <property type="match status" value="1"/>
</dbReference>
<dbReference type="SMART" id="SM00803">
    <property type="entry name" value="TAF"/>
    <property type="match status" value="1"/>
</dbReference>
<dbReference type="PANTHER" id="PTHR10221">
    <property type="entry name" value="TRANSCRIPTION INITIATION FACTOR TFIID SUBUNIT 6"/>
    <property type="match status" value="1"/>
</dbReference>
<dbReference type="GO" id="GO:0005669">
    <property type="term" value="C:transcription factor TFIID complex"/>
    <property type="evidence" value="ECO:0007669"/>
    <property type="project" value="InterPro"/>
</dbReference>
<keyword evidence="7" id="KW-0539">Nucleus</keyword>
<comment type="caution">
    <text evidence="10">The sequence shown here is derived from an EMBL/GenBank/DDBJ whole genome shotgun (WGS) entry which is preliminary data.</text>
</comment>
<evidence type="ECO:0000256" key="1">
    <source>
        <dbReference type="ARBA" id="ARBA00004123"/>
    </source>
</evidence>
<dbReference type="PANTHER" id="PTHR10221:SF9">
    <property type="entry name" value="TRANSCRIPTION INITIATION FACTOR TFIID SUBUNIT 6"/>
    <property type="match status" value="1"/>
</dbReference>
<gene>
    <name evidence="10" type="ORF">LSH36_786g00013</name>
</gene>
<comment type="subunit">
    <text evidence="3">The nucleosome is a histone octamer containing two molecules each of H2A, H2B, H3 and H4 assembled in one H3-H4 heterotetramer and two H2A-H2B heterodimers. The octamer wraps approximately 147 bp of DNA.</text>
</comment>
<keyword evidence="6" id="KW-0804">Transcription</keyword>
<evidence type="ECO:0000256" key="4">
    <source>
        <dbReference type="ARBA" id="ARBA00020836"/>
    </source>
</evidence>
<evidence type="ECO:0000256" key="2">
    <source>
        <dbReference type="ARBA" id="ARBA00007688"/>
    </source>
</evidence>
<dbReference type="EMBL" id="JAODUP010000786">
    <property type="protein sequence ID" value="KAK2144090.1"/>
    <property type="molecule type" value="Genomic_DNA"/>
</dbReference>
<dbReference type="Pfam" id="PF07571">
    <property type="entry name" value="TAF6_C"/>
    <property type="match status" value="1"/>
</dbReference>
<evidence type="ECO:0000256" key="8">
    <source>
        <dbReference type="ARBA" id="ARBA00040091"/>
    </source>
</evidence>
<evidence type="ECO:0000256" key="5">
    <source>
        <dbReference type="ARBA" id="ARBA00023015"/>
    </source>
</evidence>
<dbReference type="GO" id="GO:0046982">
    <property type="term" value="F:protein heterodimerization activity"/>
    <property type="evidence" value="ECO:0007669"/>
    <property type="project" value="InterPro"/>
</dbReference>
<comment type="subcellular location">
    <subcellularLocation>
        <location evidence="1">Nucleus</location>
    </subcellularLocation>
</comment>
<feature type="domain" description="TATA box binding protein associated factor (TAF) histone-like fold" evidence="9">
    <location>
        <begin position="51"/>
        <end position="114"/>
    </location>
</feature>
<evidence type="ECO:0000256" key="6">
    <source>
        <dbReference type="ARBA" id="ARBA00023163"/>
    </source>
</evidence>
<keyword evidence="5" id="KW-0805">Transcription regulation</keyword>
<name>A0AAD9J184_9ANNE</name>
<reference evidence="10" key="1">
    <citation type="journal article" date="2023" name="Mol. Biol. Evol.">
        <title>Third-Generation Sequencing Reveals the Adaptive Role of the Epigenome in Three Deep-Sea Polychaetes.</title>
        <authorList>
            <person name="Perez M."/>
            <person name="Aroh O."/>
            <person name="Sun Y."/>
            <person name="Lan Y."/>
            <person name="Juniper S.K."/>
            <person name="Young C.R."/>
            <person name="Angers B."/>
            <person name="Qian P.Y."/>
        </authorList>
    </citation>
    <scope>NUCLEOTIDE SEQUENCE</scope>
    <source>
        <strain evidence="10">P08H-3</strain>
    </source>
</reference>
<dbReference type="InterPro" id="IPR004823">
    <property type="entry name" value="TAF_TATA-bd_Histone-like_dom"/>
</dbReference>
<dbReference type="InterPro" id="IPR016024">
    <property type="entry name" value="ARM-type_fold"/>
</dbReference>
<dbReference type="CDD" id="cd22931">
    <property type="entry name" value="HFD_TAF6"/>
    <property type="match status" value="1"/>
</dbReference>
<dbReference type="InterPro" id="IPR037796">
    <property type="entry name" value="TAF6"/>
</dbReference>
<dbReference type="GO" id="GO:0016251">
    <property type="term" value="F:RNA polymerase II general transcription initiation factor activity"/>
    <property type="evidence" value="ECO:0007669"/>
    <property type="project" value="InterPro"/>
</dbReference>
<dbReference type="SUPFAM" id="SSF48371">
    <property type="entry name" value="ARM repeat"/>
    <property type="match status" value="1"/>
</dbReference>
<organism evidence="10 11">
    <name type="scientific">Paralvinella palmiformis</name>
    <dbReference type="NCBI Taxonomy" id="53620"/>
    <lineage>
        <taxon>Eukaryota</taxon>
        <taxon>Metazoa</taxon>
        <taxon>Spiralia</taxon>
        <taxon>Lophotrochozoa</taxon>
        <taxon>Annelida</taxon>
        <taxon>Polychaeta</taxon>
        <taxon>Sedentaria</taxon>
        <taxon>Canalipalpata</taxon>
        <taxon>Terebellida</taxon>
        <taxon>Terebelliformia</taxon>
        <taxon>Alvinellidae</taxon>
        <taxon>Paralvinella</taxon>
    </lineage>
</organism>
<dbReference type="Proteomes" id="UP001208570">
    <property type="component" value="Unassembled WGS sequence"/>
</dbReference>
<dbReference type="AlphaFoldDB" id="A0AAD9J184"/>